<evidence type="ECO:0000313" key="2">
    <source>
        <dbReference type="EMBL" id="RSH92084.1"/>
    </source>
</evidence>
<accession>A0A427YLU2</accession>
<evidence type="ECO:0000313" key="3">
    <source>
        <dbReference type="Proteomes" id="UP000279259"/>
    </source>
</evidence>
<protein>
    <recommendedName>
        <fullName evidence="4">Arrestin-like N-terminal domain-containing protein</fullName>
    </recommendedName>
</protein>
<evidence type="ECO:0000256" key="1">
    <source>
        <dbReference type="SAM" id="MobiDB-lite"/>
    </source>
</evidence>
<evidence type="ECO:0008006" key="4">
    <source>
        <dbReference type="Google" id="ProtNLM"/>
    </source>
</evidence>
<feature type="compositionally biased region" description="Basic and acidic residues" evidence="1">
    <location>
        <begin position="578"/>
        <end position="597"/>
    </location>
</feature>
<feature type="region of interest" description="Disordered" evidence="1">
    <location>
        <begin position="368"/>
        <end position="414"/>
    </location>
</feature>
<dbReference type="OrthoDB" id="3345971at2759"/>
<keyword evidence="3" id="KW-1185">Reference proteome</keyword>
<feature type="compositionally biased region" description="Low complexity" evidence="1">
    <location>
        <begin position="179"/>
        <end position="198"/>
    </location>
</feature>
<reference evidence="2 3" key="1">
    <citation type="submission" date="2018-11" db="EMBL/GenBank/DDBJ databases">
        <title>Genome sequence of Saitozyma podzolica DSM 27192.</title>
        <authorList>
            <person name="Aliyu H."/>
            <person name="Gorte O."/>
            <person name="Ochsenreither K."/>
        </authorList>
    </citation>
    <scope>NUCLEOTIDE SEQUENCE [LARGE SCALE GENOMIC DNA]</scope>
    <source>
        <strain evidence="2 3">DSM 27192</strain>
    </source>
</reference>
<name>A0A427YLU2_9TREE</name>
<feature type="region of interest" description="Disordered" evidence="1">
    <location>
        <begin position="214"/>
        <end position="245"/>
    </location>
</feature>
<dbReference type="AlphaFoldDB" id="A0A427YLU2"/>
<comment type="caution">
    <text evidence="2">The sequence shown here is derived from an EMBL/GenBank/DDBJ whole genome shotgun (WGS) entry which is preliminary data.</text>
</comment>
<feature type="region of interest" description="Disordered" evidence="1">
    <location>
        <begin position="564"/>
        <end position="597"/>
    </location>
</feature>
<organism evidence="2 3">
    <name type="scientific">Saitozyma podzolica</name>
    <dbReference type="NCBI Taxonomy" id="1890683"/>
    <lineage>
        <taxon>Eukaryota</taxon>
        <taxon>Fungi</taxon>
        <taxon>Dikarya</taxon>
        <taxon>Basidiomycota</taxon>
        <taxon>Agaricomycotina</taxon>
        <taxon>Tremellomycetes</taxon>
        <taxon>Tremellales</taxon>
        <taxon>Trimorphomycetaceae</taxon>
        <taxon>Saitozyma</taxon>
    </lineage>
</organism>
<feature type="compositionally biased region" description="Polar residues" evidence="1">
    <location>
        <begin position="369"/>
        <end position="378"/>
    </location>
</feature>
<feature type="region of interest" description="Disordered" evidence="1">
    <location>
        <begin position="1"/>
        <end position="28"/>
    </location>
</feature>
<proteinExistence type="predicted"/>
<feature type="region of interest" description="Disordered" evidence="1">
    <location>
        <begin position="166"/>
        <end position="200"/>
    </location>
</feature>
<dbReference type="Proteomes" id="UP000279259">
    <property type="component" value="Unassembled WGS sequence"/>
</dbReference>
<feature type="compositionally biased region" description="Low complexity" evidence="1">
    <location>
        <begin position="9"/>
        <end position="18"/>
    </location>
</feature>
<gene>
    <name evidence="2" type="ORF">EHS25_008496</name>
</gene>
<sequence>MPSVLRYFSPSGSGSRSPSRSRDRSHQQPILRLHVPAYGVLYINRPTALHPLPETAQSRRPTELRGELEVKIPKGLGARRAKGLRVGIRTTCILDMGEGRKHEEDVIFQRTSQIQGGPDGLWLGEGSHMFEFSLILPADLAPHDWHPGAMIRHDLFAELEGELGEVDHPGPSMSSPNWLGLRSRSASPSGSSTPRGSLANHFPLPDLSEMSFVRQQTAPPPAPASADEDGMPQTPTYEESEAEARSHGFDAPRLWLKGQWYTRRTIKLCFNPHPSGAFSDLDVRISDFTDGLGPYNLLMTSVVWRIGALLKLSFDVPHPSPLTTIFHVRVSLQQSLAITSPRSGSKPADPETRLFSFPIVELGKVVSPSAHNPGTTTPALWRGTQAGGDDSGDYAVQSKGRLPNDRTARPTTVDGLSTPIRVTHALVLDVFFSVYGEDANGQQLRKAGPGSLRQLQVKKPIILPACPIIPQILELPPYPTHPGDGLVHPSQPCAMCKVPVEDKLCTSCPPTRGVHPRHDHPPKLVGNPDGICPVCSTSVMPIDDQVGWKNCTCGLSDAQLESLEEGESWRNVTSRGTQEARDELAQDKYEYERGRRR</sequence>
<dbReference type="EMBL" id="RSCD01000006">
    <property type="protein sequence ID" value="RSH92084.1"/>
    <property type="molecule type" value="Genomic_DNA"/>
</dbReference>